<organism evidence="1 2">
    <name type="scientific">Oryza glaberrima</name>
    <name type="common">African rice</name>
    <dbReference type="NCBI Taxonomy" id="4538"/>
    <lineage>
        <taxon>Eukaryota</taxon>
        <taxon>Viridiplantae</taxon>
        <taxon>Streptophyta</taxon>
        <taxon>Embryophyta</taxon>
        <taxon>Tracheophyta</taxon>
        <taxon>Spermatophyta</taxon>
        <taxon>Magnoliopsida</taxon>
        <taxon>Liliopsida</taxon>
        <taxon>Poales</taxon>
        <taxon>Poaceae</taxon>
        <taxon>BOP clade</taxon>
        <taxon>Oryzoideae</taxon>
        <taxon>Oryzeae</taxon>
        <taxon>Oryzinae</taxon>
        <taxon>Oryza</taxon>
    </lineage>
</organism>
<keyword evidence="2" id="KW-1185">Reference proteome</keyword>
<dbReference type="Gramene" id="ORGLA03G0315400.1">
    <property type="protein sequence ID" value="ORGLA03G0315400.1"/>
    <property type="gene ID" value="ORGLA03G0315400"/>
</dbReference>
<evidence type="ECO:0000313" key="2">
    <source>
        <dbReference type="Proteomes" id="UP000007306"/>
    </source>
</evidence>
<name>I1PFK8_ORYGL</name>
<protein>
    <submittedName>
        <fullName evidence="1">Uncharacterized protein</fullName>
    </submittedName>
</protein>
<proteinExistence type="predicted"/>
<dbReference type="AlphaFoldDB" id="I1PFK8"/>
<dbReference type="Proteomes" id="UP000007306">
    <property type="component" value="Chromosome 3"/>
</dbReference>
<accession>I1PFK8</accession>
<evidence type="ECO:0000313" key="1">
    <source>
        <dbReference type="EnsemblPlants" id="ORGLA03G0315400.1"/>
    </source>
</evidence>
<reference evidence="1" key="1">
    <citation type="submission" date="2015-06" db="UniProtKB">
        <authorList>
            <consortium name="EnsemblPlants"/>
        </authorList>
    </citation>
    <scope>IDENTIFICATION</scope>
</reference>
<dbReference type="EnsemblPlants" id="ORGLA03G0315400.1">
    <property type="protein sequence ID" value="ORGLA03G0315400.1"/>
    <property type="gene ID" value="ORGLA03G0315400"/>
</dbReference>
<reference evidence="1 2" key="2">
    <citation type="submission" date="2018-04" db="EMBL/GenBank/DDBJ databases">
        <title>OglaRS2 (Oryza glaberrima Reference Sequence Version 2).</title>
        <authorList>
            <person name="Zhang J."/>
            <person name="Kudrna D."/>
            <person name="Lee S."/>
            <person name="Talag J."/>
            <person name="Rajasekar S."/>
            <person name="Wing R.A."/>
        </authorList>
    </citation>
    <scope>NUCLEOTIDE SEQUENCE [LARGE SCALE GENOMIC DNA]</scope>
    <source>
        <strain evidence="1 2">cv. IRGC 96717</strain>
    </source>
</reference>
<sequence length="60" mass="6991">MGVFEWHFHVFWGGVELWSSKNPAPPRSSFSRSSFANSTQKMEDLDRLAQLRLQGFINYV</sequence>
<dbReference type="HOGENOM" id="CLU_2945506_0_0_1"/>